<organism evidence="2">
    <name type="scientific">Bacillus cereus</name>
    <dbReference type="NCBI Taxonomy" id="1396"/>
    <lineage>
        <taxon>Bacteria</taxon>
        <taxon>Bacillati</taxon>
        <taxon>Bacillota</taxon>
        <taxon>Bacilli</taxon>
        <taxon>Bacillales</taxon>
        <taxon>Bacillaceae</taxon>
        <taxon>Bacillus</taxon>
        <taxon>Bacillus cereus group</taxon>
    </lineage>
</organism>
<protein>
    <submittedName>
        <fullName evidence="2">Uncharacterized protein</fullName>
    </submittedName>
</protein>
<keyword evidence="1" id="KW-1133">Transmembrane helix</keyword>
<proteinExistence type="predicted"/>
<name>A0A5B9HLC3_BACCE</name>
<feature type="transmembrane region" description="Helical" evidence="1">
    <location>
        <begin position="145"/>
        <end position="165"/>
    </location>
</feature>
<keyword evidence="1" id="KW-0812">Transmembrane</keyword>
<gene>
    <name evidence="2" type="ORF">FRY47_10755</name>
</gene>
<dbReference type="EMBL" id="CP042874">
    <property type="protein sequence ID" value="QEF16833.1"/>
    <property type="molecule type" value="Genomic_DNA"/>
</dbReference>
<accession>A0A5B9HLC3</accession>
<evidence type="ECO:0000256" key="1">
    <source>
        <dbReference type="SAM" id="Phobius"/>
    </source>
</evidence>
<feature type="transmembrane region" description="Helical" evidence="1">
    <location>
        <begin position="63"/>
        <end position="83"/>
    </location>
</feature>
<feature type="transmembrane region" description="Helical" evidence="1">
    <location>
        <begin position="37"/>
        <end position="57"/>
    </location>
</feature>
<reference evidence="2" key="1">
    <citation type="submission" date="2019-08" db="EMBL/GenBank/DDBJ databases">
        <title>Antibiosis Participates in the Biocontrol of Bucillus cereus 0-9 Against Rice Sheath Blight.</title>
        <authorList>
            <person name="Wang G."/>
            <person name="Liu F."/>
        </authorList>
    </citation>
    <scope>NUCLEOTIDE SEQUENCE</scope>
    <source>
        <strain evidence="2">09</strain>
    </source>
</reference>
<dbReference type="RefSeq" id="WP_000118341.1">
    <property type="nucleotide sequence ID" value="NZ_CP187290.1"/>
</dbReference>
<keyword evidence="1" id="KW-0472">Membrane</keyword>
<feature type="transmembrane region" description="Helical" evidence="1">
    <location>
        <begin position="186"/>
        <end position="205"/>
    </location>
</feature>
<evidence type="ECO:0000313" key="2">
    <source>
        <dbReference type="EMBL" id="QEF16833.1"/>
    </source>
</evidence>
<dbReference type="AlphaFoldDB" id="A0A5B9HLC3"/>
<feature type="transmembrane region" description="Helical" evidence="1">
    <location>
        <begin position="90"/>
        <end position="107"/>
    </location>
</feature>
<feature type="transmembrane region" description="Helical" evidence="1">
    <location>
        <begin position="6"/>
        <end position="25"/>
    </location>
</feature>
<sequence length="217" mass="25230">MSWFQVVLSIWFSLYFYILVMGILIQKKKVDIEDSIVGRLILGSLKFLTYFILILPLTLLSSIGVYSTLIGLVIIYAAVILALSYIDSNCITYIMWLGFSIVLAYYAERSYNSIFKAYNIIINTGHVKELSTKLKNRLDKINFRIITYTILLLIYFTKNCLIFTYEKLEYVPKDIFFGHYLPIENLFMTSSEALLTFVIIDTIIMNSPKLKNHFKLN</sequence>